<dbReference type="OrthoDB" id="79171at2759"/>
<keyword evidence="1" id="KW-0175">Coiled coil</keyword>
<feature type="domain" description="Tudor" evidence="3">
    <location>
        <begin position="114"/>
        <end position="175"/>
    </location>
</feature>
<dbReference type="Gene3D" id="2.30.30.140">
    <property type="match status" value="1"/>
</dbReference>
<dbReference type="PROSITE" id="PS50304">
    <property type="entry name" value="TUDOR"/>
    <property type="match status" value="1"/>
</dbReference>
<feature type="coiled-coil region" evidence="1">
    <location>
        <begin position="5"/>
        <end position="80"/>
    </location>
</feature>
<comment type="caution">
    <text evidence="4">The sequence shown here is derived from an EMBL/GenBank/DDBJ whole genome shotgun (WGS) entry which is preliminary data.</text>
</comment>
<evidence type="ECO:0000313" key="5">
    <source>
        <dbReference type="Proteomes" id="UP001140513"/>
    </source>
</evidence>
<accession>A0A9W8XTH9</accession>
<feature type="compositionally biased region" description="Low complexity" evidence="2">
    <location>
        <begin position="184"/>
        <end position="196"/>
    </location>
</feature>
<name>A0A9W8XTH9_9PLEO</name>
<dbReference type="EMBL" id="JAPEUX010000001">
    <property type="protein sequence ID" value="KAJ4359484.1"/>
    <property type="molecule type" value="Genomic_DNA"/>
</dbReference>
<protein>
    <recommendedName>
        <fullName evidence="3">Tudor domain-containing protein</fullName>
    </recommendedName>
</protein>
<feature type="compositionally biased region" description="Polar residues" evidence="2">
    <location>
        <begin position="236"/>
        <end position="246"/>
    </location>
</feature>
<reference evidence="4" key="1">
    <citation type="submission" date="2022-10" db="EMBL/GenBank/DDBJ databases">
        <title>Tapping the CABI collections for fungal endophytes: first genome assemblies for Collariella, Neodidymelliopsis, Ascochyta clinopodiicola, Didymella pomorum, Didymosphaeria variabile, Neocosmospora piperis and Neocucurbitaria cava.</title>
        <authorList>
            <person name="Hill R."/>
        </authorList>
    </citation>
    <scope>NUCLEOTIDE SEQUENCE</scope>
    <source>
        <strain evidence="4">IMI 356815</strain>
    </source>
</reference>
<dbReference type="InterPro" id="IPR002999">
    <property type="entry name" value="Tudor"/>
</dbReference>
<keyword evidence="5" id="KW-1185">Reference proteome</keyword>
<dbReference type="AlphaFoldDB" id="A0A9W8XTH9"/>
<dbReference type="GeneID" id="80903568"/>
<evidence type="ECO:0000256" key="2">
    <source>
        <dbReference type="SAM" id="MobiDB-lite"/>
    </source>
</evidence>
<dbReference type="SUPFAM" id="SSF63748">
    <property type="entry name" value="Tudor/PWWP/MBT"/>
    <property type="match status" value="1"/>
</dbReference>
<proteinExistence type="predicted"/>
<evidence type="ECO:0000256" key="1">
    <source>
        <dbReference type="SAM" id="Coils"/>
    </source>
</evidence>
<evidence type="ECO:0000313" key="4">
    <source>
        <dbReference type="EMBL" id="KAJ4359484.1"/>
    </source>
</evidence>
<evidence type="ECO:0000259" key="3">
    <source>
        <dbReference type="PROSITE" id="PS50304"/>
    </source>
</evidence>
<organism evidence="4 5">
    <name type="scientific">Didymosphaeria variabile</name>
    <dbReference type="NCBI Taxonomy" id="1932322"/>
    <lineage>
        <taxon>Eukaryota</taxon>
        <taxon>Fungi</taxon>
        <taxon>Dikarya</taxon>
        <taxon>Ascomycota</taxon>
        <taxon>Pezizomycotina</taxon>
        <taxon>Dothideomycetes</taxon>
        <taxon>Pleosporomycetidae</taxon>
        <taxon>Pleosporales</taxon>
        <taxon>Massarineae</taxon>
        <taxon>Didymosphaeriaceae</taxon>
        <taxon>Didymosphaeria</taxon>
    </lineage>
</organism>
<feature type="compositionally biased region" description="Polar residues" evidence="2">
    <location>
        <begin position="261"/>
        <end position="270"/>
    </location>
</feature>
<dbReference type="SMART" id="SM00333">
    <property type="entry name" value="TUDOR"/>
    <property type="match status" value="1"/>
</dbReference>
<gene>
    <name evidence="4" type="ORF">N0V89_000038</name>
</gene>
<sequence length="301" mass="33620">MAQELQKLKNDIWYAKQALEKQEATHAEWSAQYEQVQKILEADPNNEDVAAMVAEIREAMEQEEVKLAPLREQLKALEAQLPEGNAAPERKYDPEQHPVLKKTLEKAEPAKAVVYNTGDVIEARFFDGLWYKAKIMTILGSSSAPKYKINYVEYNEDATVDRDAIRPVQNKRKRDTEPAPAPTPAATAASPVTSTPHVISGPASVNPKAQNAKQDPLGENAEPKKRKIPNKKQLEQKVNNWKNWNSKGVGKKISQKDSMFRTGTNVNSRVGFTGSGGGMTETSKRVRYDNKAAYDADKEQD</sequence>
<dbReference type="RefSeq" id="XP_056075686.1">
    <property type="nucleotide sequence ID" value="XM_056208864.1"/>
</dbReference>
<feature type="region of interest" description="Disordered" evidence="2">
    <location>
        <begin position="163"/>
        <end position="284"/>
    </location>
</feature>
<dbReference type="Proteomes" id="UP001140513">
    <property type="component" value="Unassembled WGS sequence"/>
</dbReference>